<sequence length="264" mass="27634">ADKAFQVGELSSTDQTGMHLSSTNPNIIDSFADDNNAALTNAVYTNVRARTMLFKTPTEGSIFSVLGQIKCADEVDFNPGVFAGVRGYIETMDDTDIKSGAKMWAVEGCLDAALASYTVKSGGISAGFHAELTGAGTFTQDSTGVLAGLYIDETATSGSWGYGVYVTGADKVWYSSNTISGSTATNSMEIAVTDTQTNSSTYSRSLYVSHTATGDKTSTGEVNAVGIDVTPQGDAYIVTPLSMYTAGCADAVIGNLWGSFLYMD</sequence>
<name>X0VXK4_9ZZZZ</name>
<organism evidence="1">
    <name type="scientific">marine sediment metagenome</name>
    <dbReference type="NCBI Taxonomy" id="412755"/>
    <lineage>
        <taxon>unclassified sequences</taxon>
        <taxon>metagenomes</taxon>
        <taxon>ecological metagenomes</taxon>
    </lineage>
</organism>
<comment type="caution">
    <text evidence="1">The sequence shown here is derived from an EMBL/GenBank/DDBJ whole genome shotgun (WGS) entry which is preliminary data.</text>
</comment>
<protein>
    <submittedName>
        <fullName evidence="1">Uncharacterized protein</fullName>
    </submittedName>
</protein>
<dbReference type="AlphaFoldDB" id="X0VXK4"/>
<accession>X0VXK4</accession>
<gene>
    <name evidence="1" type="ORF">S01H1_44163</name>
</gene>
<proteinExistence type="predicted"/>
<dbReference type="EMBL" id="BARS01028162">
    <property type="protein sequence ID" value="GAG05231.1"/>
    <property type="molecule type" value="Genomic_DNA"/>
</dbReference>
<evidence type="ECO:0000313" key="1">
    <source>
        <dbReference type="EMBL" id="GAG05231.1"/>
    </source>
</evidence>
<reference evidence="1" key="1">
    <citation type="journal article" date="2014" name="Front. Microbiol.">
        <title>High frequency of phylogenetically diverse reductive dehalogenase-homologous genes in deep subseafloor sedimentary metagenomes.</title>
        <authorList>
            <person name="Kawai M."/>
            <person name="Futagami T."/>
            <person name="Toyoda A."/>
            <person name="Takaki Y."/>
            <person name="Nishi S."/>
            <person name="Hori S."/>
            <person name="Arai W."/>
            <person name="Tsubouchi T."/>
            <person name="Morono Y."/>
            <person name="Uchiyama I."/>
            <person name="Ito T."/>
            <person name="Fujiyama A."/>
            <person name="Inagaki F."/>
            <person name="Takami H."/>
        </authorList>
    </citation>
    <scope>NUCLEOTIDE SEQUENCE</scope>
    <source>
        <strain evidence="1">Expedition CK06-06</strain>
    </source>
</reference>
<feature type="non-terminal residue" evidence="1">
    <location>
        <position position="1"/>
    </location>
</feature>
<feature type="non-terminal residue" evidence="1">
    <location>
        <position position="264"/>
    </location>
</feature>